<gene>
    <name evidence="2" type="ORF">CYBJADRAFT_66555</name>
</gene>
<evidence type="ECO:0000313" key="3">
    <source>
        <dbReference type="Proteomes" id="UP000094389"/>
    </source>
</evidence>
<evidence type="ECO:0000313" key="2">
    <source>
        <dbReference type="EMBL" id="ODV74950.1"/>
    </source>
</evidence>
<keyword evidence="1" id="KW-0812">Transmembrane</keyword>
<evidence type="ECO:0000256" key="1">
    <source>
        <dbReference type="SAM" id="Phobius"/>
    </source>
</evidence>
<sequence length="64" mass="7493">MLGLGGCPKGQMRVFFPYKLLLCYCFFYFILSCFILLRLLEKCVFSFVYRDQRGLSCSLWGSVD</sequence>
<dbReference type="AlphaFoldDB" id="A0A1E4S655"/>
<name>A0A1E4S655_CYBJN</name>
<keyword evidence="3" id="KW-1185">Reference proteome</keyword>
<dbReference type="RefSeq" id="XP_020071989.1">
    <property type="nucleotide sequence ID" value="XM_020217846.1"/>
</dbReference>
<reference evidence="2 3" key="1">
    <citation type="journal article" date="2016" name="Proc. Natl. Acad. Sci. U.S.A.">
        <title>Comparative genomics of biotechnologically important yeasts.</title>
        <authorList>
            <person name="Riley R."/>
            <person name="Haridas S."/>
            <person name="Wolfe K.H."/>
            <person name="Lopes M.R."/>
            <person name="Hittinger C.T."/>
            <person name="Goeker M."/>
            <person name="Salamov A.A."/>
            <person name="Wisecaver J.H."/>
            <person name="Long T.M."/>
            <person name="Calvey C.H."/>
            <person name="Aerts A.L."/>
            <person name="Barry K.W."/>
            <person name="Choi C."/>
            <person name="Clum A."/>
            <person name="Coughlan A.Y."/>
            <person name="Deshpande S."/>
            <person name="Douglass A.P."/>
            <person name="Hanson S.J."/>
            <person name="Klenk H.-P."/>
            <person name="LaButti K.M."/>
            <person name="Lapidus A."/>
            <person name="Lindquist E.A."/>
            <person name="Lipzen A.M."/>
            <person name="Meier-Kolthoff J.P."/>
            <person name="Ohm R.A."/>
            <person name="Otillar R.P."/>
            <person name="Pangilinan J.L."/>
            <person name="Peng Y."/>
            <person name="Rokas A."/>
            <person name="Rosa C.A."/>
            <person name="Scheuner C."/>
            <person name="Sibirny A.A."/>
            <person name="Slot J.C."/>
            <person name="Stielow J.B."/>
            <person name="Sun H."/>
            <person name="Kurtzman C.P."/>
            <person name="Blackwell M."/>
            <person name="Grigoriev I.V."/>
            <person name="Jeffries T.W."/>
        </authorList>
    </citation>
    <scope>NUCLEOTIDE SEQUENCE [LARGE SCALE GENOMIC DNA]</scope>
    <source>
        <strain evidence="3">ATCC 18201 / CBS 1600 / BCRC 20928 / JCM 3617 / NBRC 0987 / NRRL Y-1542</strain>
    </source>
</reference>
<proteinExistence type="predicted"/>
<feature type="transmembrane region" description="Helical" evidence="1">
    <location>
        <begin position="21"/>
        <end position="40"/>
    </location>
</feature>
<keyword evidence="1" id="KW-1133">Transmembrane helix</keyword>
<dbReference type="GeneID" id="30992242"/>
<accession>A0A1E4S655</accession>
<organism evidence="2 3">
    <name type="scientific">Cyberlindnera jadinii (strain ATCC 18201 / CBS 1600 / BCRC 20928 / JCM 3617 / NBRC 0987 / NRRL Y-1542)</name>
    <name type="common">Torula yeast</name>
    <name type="synonym">Candida utilis</name>
    <dbReference type="NCBI Taxonomy" id="983966"/>
    <lineage>
        <taxon>Eukaryota</taxon>
        <taxon>Fungi</taxon>
        <taxon>Dikarya</taxon>
        <taxon>Ascomycota</taxon>
        <taxon>Saccharomycotina</taxon>
        <taxon>Saccharomycetes</taxon>
        <taxon>Phaffomycetales</taxon>
        <taxon>Phaffomycetaceae</taxon>
        <taxon>Cyberlindnera</taxon>
    </lineage>
</organism>
<protein>
    <submittedName>
        <fullName evidence="2">Uncharacterized protein</fullName>
    </submittedName>
</protein>
<dbReference type="EMBL" id="KV453927">
    <property type="protein sequence ID" value="ODV74950.1"/>
    <property type="molecule type" value="Genomic_DNA"/>
</dbReference>
<dbReference type="Proteomes" id="UP000094389">
    <property type="component" value="Unassembled WGS sequence"/>
</dbReference>
<keyword evidence="1" id="KW-0472">Membrane</keyword>